<dbReference type="Pfam" id="PF08346">
    <property type="entry name" value="AntA"/>
    <property type="match status" value="1"/>
</dbReference>
<dbReference type="PANTHER" id="PTHR36180:SF1">
    <property type="entry name" value="ANTA_ANTB ANTIREPRESSOR DOMAIN-CONTAINING PROTEIN"/>
    <property type="match status" value="1"/>
</dbReference>
<dbReference type="Proteomes" id="UP000192638">
    <property type="component" value="Unassembled WGS sequence"/>
</dbReference>
<evidence type="ECO:0000259" key="2">
    <source>
        <dbReference type="Pfam" id="PF08346"/>
    </source>
</evidence>
<dbReference type="EMBL" id="NBEB01000109">
    <property type="protein sequence ID" value="OQQ81624.1"/>
    <property type="molecule type" value="Genomic_DNA"/>
</dbReference>
<dbReference type="Pfam" id="PF03374">
    <property type="entry name" value="ANT"/>
    <property type="match status" value="1"/>
</dbReference>
<dbReference type="RefSeq" id="WP_081530993.1">
    <property type="nucleotide sequence ID" value="NZ_NBEB01000109.1"/>
</dbReference>
<feature type="domain" description="AntA/AntB antirepressor" evidence="2">
    <location>
        <begin position="16"/>
        <end position="86"/>
    </location>
</feature>
<feature type="domain" description="Antirepressor protein C-terminal" evidence="1">
    <location>
        <begin position="128"/>
        <end position="225"/>
    </location>
</feature>
<organism evidence="3 4">
    <name type="scientific">Ligilactobacillus salivarius</name>
    <dbReference type="NCBI Taxonomy" id="1624"/>
    <lineage>
        <taxon>Bacteria</taxon>
        <taxon>Bacillati</taxon>
        <taxon>Bacillota</taxon>
        <taxon>Bacilli</taxon>
        <taxon>Lactobacillales</taxon>
        <taxon>Lactobacillaceae</taxon>
        <taxon>Ligilactobacillus</taxon>
    </lineage>
</organism>
<dbReference type="GO" id="GO:0003677">
    <property type="term" value="F:DNA binding"/>
    <property type="evidence" value="ECO:0007669"/>
    <property type="project" value="InterPro"/>
</dbReference>
<gene>
    <name evidence="3" type="ORF">B6U60_09875</name>
</gene>
<dbReference type="PANTHER" id="PTHR36180">
    <property type="entry name" value="DNA-BINDING PROTEIN-RELATED-RELATED"/>
    <property type="match status" value="1"/>
</dbReference>
<accession>A0A1V9QL77</accession>
<protein>
    <recommendedName>
        <fullName evidence="5">Phage antirepressor Ant</fullName>
    </recommendedName>
</protein>
<name>A0A1V9QL77_9LACO</name>
<evidence type="ECO:0008006" key="5">
    <source>
        <dbReference type="Google" id="ProtNLM"/>
    </source>
</evidence>
<comment type="caution">
    <text evidence="3">The sequence shown here is derived from an EMBL/GenBank/DDBJ whole genome shotgun (WGS) entry which is preliminary data.</text>
</comment>
<dbReference type="InterPro" id="IPR013557">
    <property type="entry name" value="AntA/B_antirep"/>
</dbReference>
<dbReference type="AlphaFoldDB" id="A0A1V9QL77"/>
<evidence type="ECO:0000313" key="3">
    <source>
        <dbReference type="EMBL" id="OQQ81624.1"/>
    </source>
</evidence>
<evidence type="ECO:0000259" key="1">
    <source>
        <dbReference type="Pfam" id="PF03374"/>
    </source>
</evidence>
<evidence type="ECO:0000313" key="4">
    <source>
        <dbReference type="Proteomes" id="UP000192638"/>
    </source>
</evidence>
<dbReference type="InterPro" id="IPR005039">
    <property type="entry name" value="Ant_C"/>
</dbReference>
<reference evidence="3 4" key="1">
    <citation type="submission" date="2017-03" db="EMBL/GenBank/DDBJ databases">
        <title>Phylogenomics and comparative genomics of Lactobacillus salivarius, a mammalian gut commensal.</title>
        <authorList>
            <person name="Harris H.M."/>
        </authorList>
    </citation>
    <scope>NUCLEOTIDE SEQUENCE [LARGE SCALE GENOMIC DNA]</scope>
    <source>
        <strain evidence="3 4">LMG 14477</strain>
    </source>
</reference>
<proteinExistence type="predicted"/>
<sequence length="323" mass="38093">MEELIKVTTKGDTQVVSARELYKGLEIKRRFSAWVSDNFKDFIEDVDFTSVRKSTEVKNNGGIQIRELQDYAITISMAKELCMMSHTELGKEYRKYFLELERKWNDPKEVVKRGYAILQNENKQLKIENGILKPKADKYDRYLSNKGLITITEIVKEYGMSGRELNKFLHDKGIIYKKGDKWFVYQRYANDGLVGYEIYMPEDREIRRTLKWTTKGEQFIRNILEDEGIKPVLERPSQMMIEEPQEEYDGDYYTASEIAYKLYLPKGAELLIGKLANEYRLKPVFSDSNKYCRRVVDEYGRETWQYTALGAKVIEKLIEKMEV</sequence>